<dbReference type="PROSITE" id="PS51915">
    <property type="entry name" value="ZAD"/>
    <property type="match status" value="1"/>
</dbReference>
<dbReference type="PANTHER" id="PTHR24390">
    <property type="entry name" value="ZINC FINGER PROTEIN"/>
    <property type="match status" value="1"/>
</dbReference>
<keyword evidence="4" id="KW-0677">Repeat</keyword>
<dbReference type="InterPro" id="IPR036236">
    <property type="entry name" value="Znf_C2H2_sf"/>
</dbReference>
<comment type="similarity">
    <text evidence="2">Belongs to the krueppel C2H2-type zinc-finger protein family.</text>
</comment>
<dbReference type="GO" id="GO:0000978">
    <property type="term" value="F:RNA polymerase II cis-regulatory region sequence-specific DNA binding"/>
    <property type="evidence" value="ECO:0007669"/>
    <property type="project" value="TreeGrafter"/>
</dbReference>
<evidence type="ECO:0000313" key="11">
    <source>
        <dbReference type="EnsemblMetazoa" id="PPAI000060-PA"/>
    </source>
</evidence>
<dbReference type="GO" id="GO:0003700">
    <property type="term" value="F:DNA-binding transcription factor activity"/>
    <property type="evidence" value="ECO:0007669"/>
    <property type="project" value="TreeGrafter"/>
</dbReference>
<sequence>MLGNWQNWCRLCAKNDSSETDSIYKMESINDQLEIVNKFFMISLLPYDGSLSSMCGECCNFLSKLETFGDRCLKSEKMFSELMLIKSVPDSELQAIRYRYGVDDEEIKFSALVTQIQLPQNDEVTRQYPMLVDQCTDTLDLDSESPAVVKKEVAEVKAVSAPKKRGRPRKSARTQNISRSKLKEEIFREDFNNDADAECRDEEIPILDDDDVIDYVPDNSLPADDEDMPLQKRRRGSKEADNVCKVCSKRYSRRYLLEEHVREKHCKQEMPFVCSKCPKRFSTEKKVKVHEVIHLPESEKLIHPCPYCDKKFSKTVNVQAHVRAIHIGDRPFICEECGKSFGTKGGLKEHQITHSEERPFQCSYCPKKFKNLPRLKTHEDIHNDTMYVCPHCGIQLNTKRTLKMHMVNHLILHTGLRPYVCPFCDKTFANGSNCRSHKKKAHPTELAALEASGEQPRAANIPKLEHLQPKNAVQTSSVPVEQTTIEIIPASAIDFGVNNSALPTVFAAQVAQNSPEITQLRSNE</sequence>
<dbReference type="PROSITE" id="PS50157">
    <property type="entry name" value="ZINC_FINGER_C2H2_2"/>
    <property type="match status" value="7"/>
</dbReference>
<keyword evidence="9" id="KW-0804">Transcription</keyword>
<evidence type="ECO:0000256" key="9">
    <source>
        <dbReference type="ARBA" id="ARBA00023163"/>
    </source>
</evidence>
<evidence type="ECO:0000256" key="2">
    <source>
        <dbReference type="ARBA" id="ARBA00006991"/>
    </source>
</evidence>
<evidence type="ECO:0000256" key="1">
    <source>
        <dbReference type="ARBA" id="ARBA00004123"/>
    </source>
</evidence>
<keyword evidence="10" id="KW-0539">Nucleus</keyword>
<evidence type="ECO:0000256" key="3">
    <source>
        <dbReference type="ARBA" id="ARBA00022723"/>
    </source>
</evidence>
<dbReference type="InterPro" id="IPR012934">
    <property type="entry name" value="Znf_AD"/>
</dbReference>
<dbReference type="SMART" id="SM00868">
    <property type="entry name" value="zf-AD"/>
    <property type="match status" value="1"/>
</dbReference>
<dbReference type="PANTHER" id="PTHR24390:SF159">
    <property type="entry name" value="GROWTH FACTOR INDEPENDENT 1 TRANSCRIPTIONAL REPRESSOR"/>
    <property type="match status" value="1"/>
</dbReference>
<keyword evidence="7" id="KW-0805">Transcription regulation</keyword>
<keyword evidence="6" id="KW-0862">Zinc</keyword>
<evidence type="ECO:0000256" key="7">
    <source>
        <dbReference type="ARBA" id="ARBA00023015"/>
    </source>
</evidence>
<organism evidence="11 12">
    <name type="scientific">Phlebotomus papatasi</name>
    <name type="common">Sandfly</name>
    <dbReference type="NCBI Taxonomy" id="29031"/>
    <lineage>
        <taxon>Eukaryota</taxon>
        <taxon>Metazoa</taxon>
        <taxon>Ecdysozoa</taxon>
        <taxon>Arthropoda</taxon>
        <taxon>Hexapoda</taxon>
        <taxon>Insecta</taxon>
        <taxon>Pterygota</taxon>
        <taxon>Neoptera</taxon>
        <taxon>Endopterygota</taxon>
        <taxon>Diptera</taxon>
        <taxon>Nematocera</taxon>
        <taxon>Psychodoidea</taxon>
        <taxon>Psychodidae</taxon>
        <taxon>Phlebotomus</taxon>
        <taxon>Phlebotomus</taxon>
    </lineage>
</organism>
<evidence type="ECO:0000256" key="10">
    <source>
        <dbReference type="ARBA" id="ARBA00023242"/>
    </source>
</evidence>
<dbReference type="InterPro" id="IPR013087">
    <property type="entry name" value="Znf_C2H2_type"/>
</dbReference>
<reference evidence="11" key="1">
    <citation type="submission" date="2022-08" db="UniProtKB">
        <authorList>
            <consortium name="EnsemblMetazoa"/>
        </authorList>
    </citation>
    <scope>IDENTIFICATION</scope>
    <source>
        <strain evidence="11">Israel</strain>
    </source>
</reference>
<keyword evidence="3" id="KW-0479">Metal-binding</keyword>
<dbReference type="SMART" id="SM00355">
    <property type="entry name" value="ZnF_C2H2"/>
    <property type="match status" value="7"/>
</dbReference>
<proteinExistence type="inferred from homology"/>
<dbReference type="GO" id="GO:0006357">
    <property type="term" value="P:regulation of transcription by RNA polymerase II"/>
    <property type="evidence" value="ECO:0007669"/>
    <property type="project" value="TreeGrafter"/>
</dbReference>
<dbReference type="PROSITE" id="PS00028">
    <property type="entry name" value="ZINC_FINGER_C2H2_1"/>
    <property type="match status" value="7"/>
</dbReference>
<comment type="subcellular location">
    <subcellularLocation>
        <location evidence="1">Nucleus</location>
    </subcellularLocation>
</comment>
<name>A0A1B0CYI6_PHLPP</name>
<protein>
    <submittedName>
        <fullName evidence="11">Uncharacterized protein</fullName>
    </submittedName>
</protein>
<keyword evidence="5" id="KW-0863">Zinc-finger</keyword>
<dbReference type="Pfam" id="PF00096">
    <property type="entry name" value="zf-C2H2"/>
    <property type="match status" value="5"/>
</dbReference>
<evidence type="ECO:0000256" key="5">
    <source>
        <dbReference type="ARBA" id="ARBA00022771"/>
    </source>
</evidence>
<dbReference type="Gene3D" id="3.40.1800.20">
    <property type="match status" value="1"/>
</dbReference>
<keyword evidence="8" id="KW-0238">DNA-binding</keyword>
<evidence type="ECO:0000256" key="8">
    <source>
        <dbReference type="ARBA" id="ARBA00023125"/>
    </source>
</evidence>
<dbReference type="GO" id="GO:0005634">
    <property type="term" value="C:nucleus"/>
    <property type="evidence" value="ECO:0007669"/>
    <property type="project" value="UniProtKB-SubCell"/>
</dbReference>
<keyword evidence="12" id="KW-1185">Reference proteome</keyword>
<dbReference type="FunFam" id="3.30.160.60:FF:000189">
    <property type="entry name" value="zinc finger protein 133 isoform X1"/>
    <property type="match status" value="1"/>
</dbReference>
<dbReference type="SUPFAM" id="SSF57716">
    <property type="entry name" value="Glucocorticoid receptor-like (DNA-binding domain)"/>
    <property type="match status" value="1"/>
</dbReference>
<evidence type="ECO:0000313" key="12">
    <source>
        <dbReference type="Proteomes" id="UP000092462"/>
    </source>
</evidence>
<dbReference type="Gene3D" id="3.30.160.60">
    <property type="entry name" value="Classic Zinc Finger"/>
    <property type="match status" value="5"/>
</dbReference>
<accession>A0A1B0CYI6</accession>
<dbReference type="SUPFAM" id="SSF57667">
    <property type="entry name" value="beta-beta-alpha zinc fingers"/>
    <property type="match status" value="4"/>
</dbReference>
<dbReference type="VEuPathDB" id="VectorBase:PPAPM1_008736"/>
<dbReference type="EMBL" id="AJVK01000251">
    <property type="status" value="NOT_ANNOTATED_CDS"/>
    <property type="molecule type" value="Genomic_DNA"/>
</dbReference>
<dbReference type="GO" id="GO:0008270">
    <property type="term" value="F:zinc ion binding"/>
    <property type="evidence" value="ECO:0007669"/>
    <property type="project" value="UniProtKB-UniRule"/>
</dbReference>
<dbReference type="Pfam" id="PF07776">
    <property type="entry name" value="zf-AD"/>
    <property type="match status" value="1"/>
</dbReference>
<dbReference type="AlphaFoldDB" id="A0A1B0CYI6"/>
<evidence type="ECO:0000256" key="6">
    <source>
        <dbReference type="ARBA" id="ARBA00022833"/>
    </source>
</evidence>
<dbReference type="Proteomes" id="UP000092462">
    <property type="component" value="Unassembled WGS sequence"/>
</dbReference>
<dbReference type="EnsemblMetazoa" id="PPAI000060-RA">
    <property type="protein sequence ID" value="PPAI000060-PA"/>
    <property type="gene ID" value="PPAI000060"/>
</dbReference>
<evidence type="ECO:0000256" key="4">
    <source>
        <dbReference type="ARBA" id="ARBA00022737"/>
    </source>
</evidence>
<dbReference type="VEuPathDB" id="VectorBase:PPAI000060"/>